<evidence type="ECO:0000256" key="1">
    <source>
        <dbReference type="SAM" id="Phobius"/>
    </source>
</evidence>
<proteinExistence type="predicted"/>
<sequence length="142" mass="16267">MRTSGVETILIGVIFNGVIPAIWSYVRIGTPDKETVLFCSRLRWHNSSSLVVLESITCVDTNNKDKMMVHNIYLGETEPNTQTTNLARRISSVWCPTRDTKLKYFIHKILLNHSILKLVTNVFVDRKLSRVEDEGNFLLTKT</sequence>
<dbReference type="Proteomes" id="UP001162164">
    <property type="component" value="Unassembled WGS sequence"/>
</dbReference>
<comment type="caution">
    <text evidence="2">The sequence shown here is derived from an EMBL/GenBank/DDBJ whole genome shotgun (WGS) entry which is preliminary data.</text>
</comment>
<keyword evidence="1" id="KW-1133">Transmembrane helix</keyword>
<keyword evidence="1" id="KW-0472">Membrane</keyword>
<accession>A0ABQ9JEA8</accession>
<dbReference type="EMBL" id="JAPWTJ010000658">
    <property type="protein sequence ID" value="KAJ8976540.1"/>
    <property type="molecule type" value="Genomic_DNA"/>
</dbReference>
<evidence type="ECO:0000313" key="3">
    <source>
        <dbReference type="Proteomes" id="UP001162164"/>
    </source>
</evidence>
<keyword evidence="3" id="KW-1185">Reference proteome</keyword>
<gene>
    <name evidence="2" type="ORF">NQ317_017947</name>
</gene>
<organism evidence="2 3">
    <name type="scientific">Molorchus minor</name>
    <dbReference type="NCBI Taxonomy" id="1323400"/>
    <lineage>
        <taxon>Eukaryota</taxon>
        <taxon>Metazoa</taxon>
        <taxon>Ecdysozoa</taxon>
        <taxon>Arthropoda</taxon>
        <taxon>Hexapoda</taxon>
        <taxon>Insecta</taxon>
        <taxon>Pterygota</taxon>
        <taxon>Neoptera</taxon>
        <taxon>Endopterygota</taxon>
        <taxon>Coleoptera</taxon>
        <taxon>Polyphaga</taxon>
        <taxon>Cucujiformia</taxon>
        <taxon>Chrysomeloidea</taxon>
        <taxon>Cerambycidae</taxon>
        <taxon>Lamiinae</taxon>
        <taxon>Monochamini</taxon>
        <taxon>Molorchus</taxon>
    </lineage>
</organism>
<evidence type="ECO:0000313" key="2">
    <source>
        <dbReference type="EMBL" id="KAJ8976540.1"/>
    </source>
</evidence>
<reference evidence="2" key="1">
    <citation type="journal article" date="2023" name="Insect Mol. Biol.">
        <title>Genome sequencing provides insights into the evolution of gene families encoding plant cell wall-degrading enzymes in longhorned beetles.</title>
        <authorList>
            <person name="Shin N.R."/>
            <person name="Okamura Y."/>
            <person name="Kirsch R."/>
            <person name="Pauchet Y."/>
        </authorList>
    </citation>
    <scope>NUCLEOTIDE SEQUENCE</scope>
    <source>
        <strain evidence="2">MMC_N1</strain>
    </source>
</reference>
<name>A0ABQ9JEA8_9CUCU</name>
<keyword evidence="1" id="KW-0812">Transmembrane</keyword>
<feature type="transmembrane region" description="Helical" evidence="1">
    <location>
        <begin position="6"/>
        <end position="26"/>
    </location>
</feature>
<protein>
    <submittedName>
        <fullName evidence="2">Uncharacterized protein</fullName>
    </submittedName>
</protein>